<dbReference type="RefSeq" id="XP_040745771.1">
    <property type="nucleotide sequence ID" value="XM_040884241.1"/>
</dbReference>
<dbReference type="PANTHER" id="PTHR19861">
    <property type="entry name" value="WD40 REPEAT PROTEIN SWD2"/>
    <property type="match status" value="1"/>
</dbReference>
<evidence type="ECO:0000256" key="3">
    <source>
        <dbReference type="ARBA" id="ARBA00022574"/>
    </source>
</evidence>
<feature type="non-terminal residue" evidence="7">
    <location>
        <position position="1"/>
    </location>
</feature>
<dbReference type="AlphaFoldDB" id="A0A1Y1WFS7"/>
<keyword evidence="8" id="KW-1185">Reference proteome</keyword>
<dbReference type="Proteomes" id="UP000193922">
    <property type="component" value="Unassembled WGS sequence"/>
</dbReference>
<evidence type="ECO:0000256" key="5">
    <source>
        <dbReference type="ARBA" id="ARBA00023242"/>
    </source>
</evidence>
<sequence length="313" mass="33910">LAALRNFSIAKQFRDNRSTIMSLDFDSKGTRLITTSKDESLHIYDTDAGVRRQVLYSKKYGCNLARFTRHAGSIVYASTKVNDEIRYMSLETNQYIRYFAGHTSNVISMSLCSTNSLVSGDVDGCVYLWDLNVPKPVGSLNVQARAVVDCDGHGLTVAAVNGESGELSLFDVRQLGKGAFGSARLDIYGQQIDSLQVMPPSGDRLIVTMDDGSHSIVDAFSLQPMLRLNAPRSSAKQPVQQRCTVTPDGNAVIAGCADGSIVMWEIAGMEERGGSTDVSCVWGGLHDDGAVNVCAFNPHLMMCATASESLAFW</sequence>
<gene>
    <name evidence="7" type="ORF">DL89DRAFT_213288</name>
</gene>
<dbReference type="GO" id="GO:0003682">
    <property type="term" value="F:chromatin binding"/>
    <property type="evidence" value="ECO:0007669"/>
    <property type="project" value="TreeGrafter"/>
</dbReference>
<keyword evidence="5" id="KW-0539">Nucleus</keyword>
<evidence type="ECO:0000256" key="6">
    <source>
        <dbReference type="PROSITE-ProRule" id="PRU00221"/>
    </source>
</evidence>
<reference evidence="7 8" key="1">
    <citation type="submission" date="2016-07" db="EMBL/GenBank/DDBJ databases">
        <title>Pervasive Adenine N6-methylation of Active Genes in Fungi.</title>
        <authorList>
            <consortium name="DOE Joint Genome Institute"/>
            <person name="Mondo S.J."/>
            <person name="Dannebaum R.O."/>
            <person name="Kuo R.C."/>
            <person name="Labutti K."/>
            <person name="Haridas S."/>
            <person name="Kuo A."/>
            <person name="Salamov A."/>
            <person name="Ahrendt S.R."/>
            <person name="Lipzen A."/>
            <person name="Sullivan W."/>
            <person name="Andreopoulos W.B."/>
            <person name="Clum A."/>
            <person name="Lindquist E."/>
            <person name="Daum C."/>
            <person name="Ramamoorthy G.K."/>
            <person name="Gryganskyi A."/>
            <person name="Culley D."/>
            <person name="Magnuson J.K."/>
            <person name="James T.Y."/>
            <person name="O'Malley M.A."/>
            <person name="Stajich J.E."/>
            <person name="Spatafora J.W."/>
            <person name="Visel A."/>
            <person name="Grigoriev I.V."/>
        </authorList>
    </citation>
    <scope>NUCLEOTIDE SEQUENCE [LARGE SCALE GENOMIC DNA]</scope>
    <source>
        <strain evidence="7 8">ATCC 12442</strain>
    </source>
</reference>
<accession>A0A1Y1WFS7</accession>
<dbReference type="PROSITE" id="PS50082">
    <property type="entry name" value="WD_REPEATS_2"/>
    <property type="match status" value="2"/>
</dbReference>
<evidence type="ECO:0000256" key="4">
    <source>
        <dbReference type="ARBA" id="ARBA00022737"/>
    </source>
</evidence>
<evidence type="ECO:0000313" key="8">
    <source>
        <dbReference type="Proteomes" id="UP000193922"/>
    </source>
</evidence>
<evidence type="ECO:0000256" key="1">
    <source>
        <dbReference type="ARBA" id="ARBA00004123"/>
    </source>
</evidence>
<dbReference type="OrthoDB" id="27537at2759"/>
<comment type="caution">
    <text evidence="7">The sequence shown here is derived from an EMBL/GenBank/DDBJ whole genome shotgun (WGS) entry which is preliminary data.</text>
</comment>
<dbReference type="Gene3D" id="2.130.10.10">
    <property type="entry name" value="YVTN repeat-like/Quinoprotein amine dehydrogenase"/>
    <property type="match status" value="1"/>
</dbReference>
<dbReference type="PROSITE" id="PS00678">
    <property type="entry name" value="WD_REPEATS_1"/>
    <property type="match status" value="1"/>
</dbReference>
<dbReference type="InterPro" id="IPR001680">
    <property type="entry name" value="WD40_rpt"/>
</dbReference>
<feature type="non-terminal residue" evidence="7">
    <location>
        <position position="313"/>
    </location>
</feature>
<evidence type="ECO:0000256" key="2">
    <source>
        <dbReference type="ARBA" id="ARBA00005616"/>
    </source>
</evidence>
<dbReference type="STRING" id="61395.A0A1Y1WFS7"/>
<dbReference type="Pfam" id="PF00400">
    <property type="entry name" value="WD40"/>
    <property type="match status" value="3"/>
</dbReference>
<keyword evidence="3 6" id="KW-0853">WD repeat</keyword>
<dbReference type="SUPFAM" id="SSF50978">
    <property type="entry name" value="WD40 repeat-like"/>
    <property type="match status" value="1"/>
</dbReference>
<evidence type="ECO:0000313" key="7">
    <source>
        <dbReference type="EMBL" id="ORX72347.1"/>
    </source>
</evidence>
<proteinExistence type="inferred from homology"/>
<protein>
    <submittedName>
        <fullName evidence="7">WD40 repeat-like protein</fullName>
    </submittedName>
</protein>
<dbReference type="SMART" id="SM00320">
    <property type="entry name" value="WD40"/>
    <property type="match status" value="3"/>
</dbReference>
<dbReference type="PANTHER" id="PTHR19861:SF0">
    <property type="entry name" value="WD REPEAT-CONTAINING PROTEIN 82"/>
    <property type="match status" value="1"/>
</dbReference>
<keyword evidence="4" id="KW-0677">Repeat</keyword>
<dbReference type="InterPro" id="IPR015943">
    <property type="entry name" value="WD40/YVTN_repeat-like_dom_sf"/>
</dbReference>
<dbReference type="InterPro" id="IPR019775">
    <property type="entry name" value="WD40_repeat_CS"/>
</dbReference>
<dbReference type="PROSITE" id="PS50294">
    <property type="entry name" value="WD_REPEATS_REGION"/>
    <property type="match status" value="1"/>
</dbReference>
<dbReference type="InterPro" id="IPR036322">
    <property type="entry name" value="WD40_repeat_dom_sf"/>
</dbReference>
<dbReference type="GO" id="GO:0048188">
    <property type="term" value="C:Set1C/COMPASS complex"/>
    <property type="evidence" value="ECO:0007669"/>
    <property type="project" value="TreeGrafter"/>
</dbReference>
<feature type="repeat" description="WD" evidence="6">
    <location>
        <begin position="99"/>
        <end position="139"/>
    </location>
</feature>
<name>A0A1Y1WFS7_9FUNG</name>
<comment type="subcellular location">
    <subcellularLocation>
        <location evidence="1">Nucleus</location>
    </subcellularLocation>
</comment>
<dbReference type="GO" id="GO:0016070">
    <property type="term" value="P:RNA metabolic process"/>
    <property type="evidence" value="ECO:0007669"/>
    <property type="project" value="UniProtKB-ARBA"/>
</dbReference>
<dbReference type="EMBL" id="MCFD01000003">
    <property type="protein sequence ID" value="ORX72347.1"/>
    <property type="molecule type" value="Genomic_DNA"/>
</dbReference>
<organism evidence="7 8">
    <name type="scientific">Linderina pennispora</name>
    <dbReference type="NCBI Taxonomy" id="61395"/>
    <lineage>
        <taxon>Eukaryota</taxon>
        <taxon>Fungi</taxon>
        <taxon>Fungi incertae sedis</taxon>
        <taxon>Zoopagomycota</taxon>
        <taxon>Kickxellomycotina</taxon>
        <taxon>Kickxellomycetes</taxon>
        <taxon>Kickxellales</taxon>
        <taxon>Kickxellaceae</taxon>
        <taxon>Linderina</taxon>
    </lineage>
</organism>
<dbReference type="InterPro" id="IPR037867">
    <property type="entry name" value="Swd2/WDR82"/>
</dbReference>
<dbReference type="GeneID" id="63800889"/>
<comment type="similarity">
    <text evidence="2">Belongs to the WD repeat SWD2 family.</text>
</comment>
<feature type="repeat" description="WD" evidence="6">
    <location>
        <begin position="13"/>
        <end position="54"/>
    </location>
</feature>